<accession>J4I8A3</accession>
<gene>
    <name evidence="2" type="ORF">FIBRA_01072</name>
</gene>
<evidence type="ECO:0000313" key="2">
    <source>
        <dbReference type="EMBL" id="CCL99061.1"/>
    </source>
</evidence>
<dbReference type="AlphaFoldDB" id="J4I8A3"/>
<reference evidence="2 3" key="1">
    <citation type="journal article" date="2012" name="Appl. Environ. Microbiol.">
        <title>Short-read sequencing for genomic analysis of the brown rot fungus Fibroporia radiculosa.</title>
        <authorList>
            <person name="Tang J.D."/>
            <person name="Perkins A.D."/>
            <person name="Sonstegard T.S."/>
            <person name="Schroeder S.G."/>
            <person name="Burgess S.C."/>
            <person name="Diehl S.V."/>
        </authorList>
    </citation>
    <scope>NUCLEOTIDE SEQUENCE [LARGE SCALE GENOMIC DNA]</scope>
    <source>
        <strain evidence="2 3">TFFH 294</strain>
    </source>
</reference>
<protein>
    <submittedName>
        <fullName evidence="2">Uncharacterized protein</fullName>
    </submittedName>
</protein>
<keyword evidence="1" id="KW-0812">Transmembrane</keyword>
<dbReference type="EMBL" id="HE796913">
    <property type="protein sequence ID" value="CCL99061.1"/>
    <property type="molecule type" value="Genomic_DNA"/>
</dbReference>
<proteinExistence type="predicted"/>
<evidence type="ECO:0000256" key="1">
    <source>
        <dbReference type="SAM" id="Phobius"/>
    </source>
</evidence>
<keyword evidence="1" id="KW-1133">Transmembrane helix</keyword>
<dbReference type="GeneID" id="24093972"/>
<keyword evidence="3" id="KW-1185">Reference proteome</keyword>
<keyword evidence="1" id="KW-0472">Membrane</keyword>
<dbReference type="Proteomes" id="UP000006352">
    <property type="component" value="Unassembled WGS sequence"/>
</dbReference>
<dbReference type="OrthoDB" id="2804213at2759"/>
<feature type="transmembrane region" description="Helical" evidence="1">
    <location>
        <begin position="56"/>
        <end position="76"/>
    </location>
</feature>
<organism evidence="2 3">
    <name type="scientific">Fibroporia radiculosa</name>
    <dbReference type="NCBI Taxonomy" id="599839"/>
    <lineage>
        <taxon>Eukaryota</taxon>
        <taxon>Fungi</taxon>
        <taxon>Dikarya</taxon>
        <taxon>Basidiomycota</taxon>
        <taxon>Agaricomycotina</taxon>
        <taxon>Agaricomycetes</taxon>
        <taxon>Polyporales</taxon>
        <taxon>Fibroporiaceae</taxon>
        <taxon>Fibroporia</taxon>
    </lineage>
</organism>
<sequence length="211" mass="23474">MSIQIPATNNAIHTVGIVTDVLNILFSSTILVLILIKTYINTRHVVPSVQHRGAQVFILFTKDGILQFIGTIFANVTNLVAFSIGQTGLGVVTFVVNALIVVLVSRFIFSIRAIYTHEQGETTIRNQMSLQFADINVEQEGHGMLDNAEEDDNDQSRIFAGRIGFERSPYHMSTSWRPPWGPEANIFDIGLSAPLTEDTEDPDLIQDHSEY</sequence>
<name>J4I8A3_9APHY</name>
<dbReference type="InParanoid" id="J4I8A3"/>
<evidence type="ECO:0000313" key="3">
    <source>
        <dbReference type="Proteomes" id="UP000006352"/>
    </source>
</evidence>
<dbReference type="RefSeq" id="XP_012178344.1">
    <property type="nucleotide sequence ID" value="XM_012322954.1"/>
</dbReference>
<feature type="transmembrane region" description="Helical" evidence="1">
    <location>
        <begin position="12"/>
        <end position="36"/>
    </location>
</feature>
<dbReference type="HOGENOM" id="CLU_1304879_0_0_1"/>
<feature type="transmembrane region" description="Helical" evidence="1">
    <location>
        <begin position="88"/>
        <end position="109"/>
    </location>
</feature>